<dbReference type="GO" id="GO:0005737">
    <property type="term" value="C:cytoplasm"/>
    <property type="evidence" value="ECO:0007669"/>
    <property type="project" value="TreeGrafter"/>
</dbReference>
<dbReference type="SUPFAM" id="SSF51391">
    <property type="entry name" value="Thiamin phosphate synthase"/>
    <property type="match status" value="1"/>
</dbReference>
<dbReference type="AlphaFoldDB" id="A0A7X3LUK9"/>
<dbReference type="InterPro" id="IPR036206">
    <property type="entry name" value="ThiamineP_synth_sf"/>
</dbReference>
<reference evidence="4 5" key="1">
    <citation type="submission" date="2019-12" db="EMBL/GenBank/DDBJ databases">
        <authorList>
            <person name="Li M."/>
        </authorList>
    </citation>
    <scope>NUCLEOTIDE SEQUENCE [LARGE SCALE GENOMIC DNA]</scope>
    <source>
        <strain evidence="4 5">GBMRC 2046</strain>
    </source>
</reference>
<dbReference type="Gene3D" id="3.20.20.70">
    <property type="entry name" value="Aldolase class I"/>
    <property type="match status" value="1"/>
</dbReference>
<dbReference type="InterPro" id="IPR022998">
    <property type="entry name" value="ThiamineP_synth_TenI"/>
</dbReference>
<evidence type="ECO:0000256" key="2">
    <source>
        <dbReference type="ARBA" id="ARBA00022977"/>
    </source>
</evidence>
<evidence type="ECO:0000259" key="3">
    <source>
        <dbReference type="Pfam" id="PF02581"/>
    </source>
</evidence>
<accession>A0A7X3LUK9</accession>
<keyword evidence="2" id="KW-0784">Thiamine biosynthesis</keyword>
<gene>
    <name evidence="4" type="ORF">GR183_10745</name>
</gene>
<dbReference type="InterPro" id="IPR013785">
    <property type="entry name" value="Aldolase_TIM"/>
</dbReference>
<keyword evidence="5" id="KW-1185">Reference proteome</keyword>
<protein>
    <submittedName>
        <fullName evidence="4">Thiamine phosphate synthase</fullName>
    </submittedName>
</protein>
<dbReference type="Proteomes" id="UP000433101">
    <property type="component" value="Unassembled WGS sequence"/>
</dbReference>
<dbReference type="PANTHER" id="PTHR20857">
    <property type="entry name" value="THIAMINE-PHOSPHATE PYROPHOSPHORYLASE"/>
    <property type="match status" value="1"/>
</dbReference>
<dbReference type="EMBL" id="WUMV01000003">
    <property type="protein sequence ID" value="MXN65379.1"/>
    <property type="molecule type" value="Genomic_DNA"/>
</dbReference>
<organism evidence="4 5">
    <name type="scientific">Stappia sediminis</name>
    <dbReference type="NCBI Taxonomy" id="2692190"/>
    <lineage>
        <taxon>Bacteria</taxon>
        <taxon>Pseudomonadati</taxon>
        <taxon>Pseudomonadota</taxon>
        <taxon>Alphaproteobacteria</taxon>
        <taxon>Hyphomicrobiales</taxon>
        <taxon>Stappiaceae</taxon>
        <taxon>Stappia</taxon>
    </lineage>
</organism>
<evidence type="ECO:0000256" key="1">
    <source>
        <dbReference type="ARBA" id="ARBA00004948"/>
    </source>
</evidence>
<name>A0A7X3LUK9_9HYPH</name>
<proteinExistence type="predicted"/>
<dbReference type="CDD" id="cd00564">
    <property type="entry name" value="TMP_TenI"/>
    <property type="match status" value="1"/>
</dbReference>
<feature type="domain" description="Thiamine phosphate synthase/TenI" evidence="3">
    <location>
        <begin position="5"/>
        <end position="182"/>
    </location>
</feature>
<evidence type="ECO:0000313" key="4">
    <source>
        <dbReference type="EMBL" id="MXN65379.1"/>
    </source>
</evidence>
<comment type="pathway">
    <text evidence="1">Cofactor biosynthesis; thiamine diphosphate biosynthesis.</text>
</comment>
<dbReference type="GO" id="GO:0009228">
    <property type="term" value="P:thiamine biosynthetic process"/>
    <property type="evidence" value="ECO:0007669"/>
    <property type="project" value="UniProtKB-KW"/>
</dbReference>
<evidence type="ECO:0000313" key="5">
    <source>
        <dbReference type="Proteomes" id="UP000433101"/>
    </source>
</evidence>
<dbReference type="Pfam" id="PF02581">
    <property type="entry name" value="TMP-TENI"/>
    <property type="match status" value="1"/>
</dbReference>
<dbReference type="RefSeq" id="WP_160775566.1">
    <property type="nucleotide sequence ID" value="NZ_WUMV01000003.1"/>
</dbReference>
<dbReference type="GO" id="GO:0004789">
    <property type="term" value="F:thiamine-phosphate diphosphorylase activity"/>
    <property type="evidence" value="ECO:0007669"/>
    <property type="project" value="TreeGrafter"/>
</dbReference>
<comment type="caution">
    <text evidence="4">The sequence shown here is derived from an EMBL/GenBank/DDBJ whole genome shotgun (WGS) entry which is preliminary data.</text>
</comment>
<sequence>MHPRLFLVTPASYELEAFLPALESAFSGGDIATLLIAGNGLEESALQRIATRVVPLAQKSDVAVLIENSTRVAGRVHADGVHCTARIEDVKLAVESFSPRLIVGAGAIFSRHEAMELAETGIDYVFFGRIDREDTPEAHRKTLEFSAWWANLFEVPCVAFAGSDMTSVKECAATGAEFVAVRDVVWQHPEGPAAGVREANAILAGFELSEAEG</sequence>
<dbReference type="PANTHER" id="PTHR20857:SF15">
    <property type="entry name" value="THIAMINE-PHOSPHATE SYNTHASE"/>
    <property type="match status" value="1"/>
</dbReference>